<proteinExistence type="inferred from homology"/>
<reference evidence="5" key="1">
    <citation type="submission" date="2020-04" db="EMBL/GenBank/DDBJ databases">
        <title>Deep metagenomics examines the oral microbiome during advanced dental caries in children, revealing novel taxa and co-occurrences with host molecules.</title>
        <authorList>
            <person name="Baker J.L."/>
            <person name="Morton J.T."/>
            <person name="Dinis M."/>
            <person name="Alvarez R."/>
            <person name="Tran N.C."/>
            <person name="Knight R."/>
            <person name="Edlund A."/>
        </authorList>
    </citation>
    <scope>NUCLEOTIDE SEQUENCE</scope>
    <source>
        <strain evidence="5">JCVI_3_bin.11</strain>
    </source>
</reference>
<evidence type="ECO:0000256" key="3">
    <source>
        <dbReference type="ARBA" id="ARBA00022729"/>
    </source>
</evidence>
<dbReference type="InterPro" id="IPR006059">
    <property type="entry name" value="SBP"/>
</dbReference>
<dbReference type="Gene3D" id="3.40.190.10">
    <property type="entry name" value="Periplasmic binding protein-like II"/>
    <property type="match status" value="2"/>
</dbReference>
<gene>
    <name evidence="5" type="ORF">HXK24_01975</name>
</gene>
<dbReference type="GO" id="GO:0015768">
    <property type="term" value="P:maltose transport"/>
    <property type="evidence" value="ECO:0007669"/>
    <property type="project" value="TreeGrafter"/>
</dbReference>
<feature type="signal peptide" evidence="4">
    <location>
        <begin position="1"/>
        <end position="24"/>
    </location>
</feature>
<keyword evidence="2" id="KW-0813">Transport</keyword>
<evidence type="ECO:0000256" key="4">
    <source>
        <dbReference type="SAM" id="SignalP"/>
    </source>
</evidence>
<sequence length="436" mass="47498">MSGINRRQFVTLSASALCSLGLVACGGNNDKKQGGSDSANGSVYFLNFKPEADQQWKDLAAKYTEETKVPVKVVTAASDTYAQTFQSEINKDASVAPTLFQTNGPSGLIGVKDYCIDLKGAKILDELTNDALKLQEDGVVYGVDYVEEDYGIIYNKKLLEKAGYKGDDIKDFASLKKVVEDIQARKAELGVKGAFTSAGLDSSSDWRFTTHLANLPLYYEFKDTGDPEAKEIKGTYLPNYKQIFDLYINNATCSPTELSGKTGDDAVAEFVNGEAVFYQNGTWAYNDIKKLGDDALGMIPIYIGVKGEEKQGMCSGGENYWCVSSKADDASQKATLDFIYWCVTSDTATTAIAEEMGFTIPFKNAKATKNALANIAAEYAKKGNEPVAWDFIYIPSQEWKNNLSSALKGYAAGTEGWDAVKSAFVDGWKTEKEANA</sequence>
<dbReference type="PANTHER" id="PTHR30061">
    <property type="entry name" value="MALTOSE-BINDING PERIPLASMIC PROTEIN"/>
    <property type="match status" value="1"/>
</dbReference>
<evidence type="ECO:0000256" key="2">
    <source>
        <dbReference type="ARBA" id="ARBA00022448"/>
    </source>
</evidence>
<accession>A0A9D6ABA9</accession>
<comment type="similarity">
    <text evidence="1">Belongs to the bacterial solute-binding protein 1 family.</text>
</comment>
<dbReference type="GO" id="GO:1901982">
    <property type="term" value="F:maltose binding"/>
    <property type="evidence" value="ECO:0007669"/>
    <property type="project" value="TreeGrafter"/>
</dbReference>
<dbReference type="EMBL" id="JABZGU010000024">
    <property type="protein sequence ID" value="MBF4802579.1"/>
    <property type="molecule type" value="Genomic_DNA"/>
</dbReference>
<protein>
    <submittedName>
        <fullName evidence="5">ABC transporter substrate-binding protein</fullName>
    </submittedName>
</protein>
<dbReference type="Proteomes" id="UP000787322">
    <property type="component" value="Unassembled WGS sequence"/>
</dbReference>
<dbReference type="AlphaFoldDB" id="A0A9D6ABA9"/>
<name>A0A9D6ABA9_9ACTN</name>
<dbReference type="PANTHER" id="PTHR30061:SF50">
    <property type="entry name" value="MALTOSE_MALTODEXTRIN-BINDING PERIPLASMIC PROTEIN"/>
    <property type="match status" value="1"/>
</dbReference>
<organism evidence="5 6">
    <name type="scientific">Lancefieldella parvula</name>
    <dbReference type="NCBI Taxonomy" id="1382"/>
    <lineage>
        <taxon>Bacteria</taxon>
        <taxon>Bacillati</taxon>
        <taxon>Actinomycetota</taxon>
        <taxon>Coriobacteriia</taxon>
        <taxon>Coriobacteriales</taxon>
        <taxon>Atopobiaceae</taxon>
        <taxon>Lancefieldella</taxon>
    </lineage>
</organism>
<dbReference type="GO" id="GO:0055052">
    <property type="term" value="C:ATP-binding cassette (ABC) transporter complex, substrate-binding subunit-containing"/>
    <property type="evidence" value="ECO:0007669"/>
    <property type="project" value="TreeGrafter"/>
</dbReference>
<evidence type="ECO:0000313" key="5">
    <source>
        <dbReference type="EMBL" id="MBF4802579.1"/>
    </source>
</evidence>
<keyword evidence="3 4" id="KW-0732">Signal</keyword>
<comment type="caution">
    <text evidence="5">The sequence shown here is derived from an EMBL/GenBank/DDBJ whole genome shotgun (WGS) entry which is preliminary data.</text>
</comment>
<dbReference type="SUPFAM" id="SSF53850">
    <property type="entry name" value="Periplasmic binding protein-like II"/>
    <property type="match status" value="1"/>
</dbReference>
<evidence type="ECO:0000313" key="6">
    <source>
        <dbReference type="Proteomes" id="UP000787322"/>
    </source>
</evidence>
<dbReference type="Pfam" id="PF13416">
    <property type="entry name" value="SBP_bac_8"/>
    <property type="match status" value="1"/>
</dbReference>
<dbReference type="PROSITE" id="PS51257">
    <property type="entry name" value="PROKAR_LIPOPROTEIN"/>
    <property type="match status" value="1"/>
</dbReference>
<feature type="chain" id="PRO_5039138908" evidence="4">
    <location>
        <begin position="25"/>
        <end position="436"/>
    </location>
</feature>
<evidence type="ECO:0000256" key="1">
    <source>
        <dbReference type="ARBA" id="ARBA00008520"/>
    </source>
</evidence>
<dbReference type="GO" id="GO:0042956">
    <property type="term" value="P:maltodextrin transmembrane transport"/>
    <property type="evidence" value="ECO:0007669"/>
    <property type="project" value="TreeGrafter"/>
</dbReference>